<proteinExistence type="predicted"/>
<protein>
    <submittedName>
        <fullName evidence="1">Uncharacterized protein</fullName>
    </submittedName>
</protein>
<dbReference type="AlphaFoldDB" id="A0A8T2F0H9"/>
<name>A0A8T2F0H9_9BRAS</name>
<dbReference type="EMBL" id="JAEFBK010000003">
    <property type="protein sequence ID" value="KAG7627363.1"/>
    <property type="molecule type" value="Genomic_DNA"/>
</dbReference>
<organism evidence="1 2">
    <name type="scientific">Arabidopsis thaliana x Arabidopsis arenosa</name>
    <dbReference type="NCBI Taxonomy" id="1240361"/>
    <lineage>
        <taxon>Eukaryota</taxon>
        <taxon>Viridiplantae</taxon>
        <taxon>Streptophyta</taxon>
        <taxon>Embryophyta</taxon>
        <taxon>Tracheophyta</taxon>
        <taxon>Spermatophyta</taxon>
        <taxon>Magnoliopsida</taxon>
        <taxon>eudicotyledons</taxon>
        <taxon>Gunneridae</taxon>
        <taxon>Pentapetalae</taxon>
        <taxon>rosids</taxon>
        <taxon>malvids</taxon>
        <taxon>Brassicales</taxon>
        <taxon>Brassicaceae</taxon>
        <taxon>Camelineae</taxon>
        <taxon>Arabidopsis</taxon>
    </lineage>
</organism>
<evidence type="ECO:0000313" key="2">
    <source>
        <dbReference type="Proteomes" id="UP000694240"/>
    </source>
</evidence>
<keyword evidence="2" id="KW-1185">Reference proteome</keyword>
<sequence>MFSSATDPSKIKRVSVTSKRKDLEFKRGKGERILFLNSVY</sequence>
<dbReference type="Proteomes" id="UP000694240">
    <property type="component" value="Chromosome 3"/>
</dbReference>
<evidence type="ECO:0000313" key="1">
    <source>
        <dbReference type="EMBL" id="KAG7627363.1"/>
    </source>
</evidence>
<comment type="caution">
    <text evidence="1">The sequence shown here is derived from an EMBL/GenBank/DDBJ whole genome shotgun (WGS) entry which is preliminary data.</text>
</comment>
<reference evidence="1 2" key="1">
    <citation type="submission" date="2020-12" db="EMBL/GenBank/DDBJ databases">
        <title>Concerted genomic and epigenomic changes stabilize Arabidopsis allopolyploids.</title>
        <authorList>
            <person name="Chen Z."/>
        </authorList>
    </citation>
    <scope>NUCLEOTIDE SEQUENCE [LARGE SCALE GENOMIC DNA]</scope>
    <source>
        <strain evidence="1">Allo738</strain>
        <tissue evidence="1">Leaf</tissue>
    </source>
</reference>
<accession>A0A8T2F0H9</accession>
<gene>
    <name evidence="1" type="ORF">ISN45_At03g036990</name>
</gene>